<dbReference type="SMART" id="SM00418">
    <property type="entry name" value="HTH_ARSR"/>
    <property type="match status" value="1"/>
</dbReference>
<dbReference type="GO" id="GO:0003700">
    <property type="term" value="F:DNA-binding transcription factor activity"/>
    <property type="evidence" value="ECO:0007669"/>
    <property type="project" value="InterPro"/>
</dbReference>
<keyword evidence="3" id="KW-1185">Reference proteome</keyword>
<dbReference type="EMBL" id="BONG01000031">
    <property type="protein sequence ID" value="GIF91300.1"/>
    <property type="molecule type" value="Genomic_DNA"/>
</dbReference>
<dbReference type="SUPFAM" id="SSF46785">
    <property type="entry name" value="Winged helix' DNA-binding domain"/>
    <property type="match status" value="1"/>
</dbReference>
<dbReference type="InterPro" id="IPR001845">
    <property type="entry name" value="HTH_ArsR_DNA-bd_dom"/>
</dbReference>
<evidence type="ECO:0000313" key="2">
    <source>
        <dbReference type="EMBL" id="GIF91300.1"/>
    </source>
</evidence>
<dbReference type="Proteomes" id="UP000619293">
    <property type="component" value="Unassembled WGS sequence"/>
</dbReference>
<dbReference type="InterPro" id="IPR036388">
    <property type="entry name" value="WH-like_DNA-bd_sf"/>
</dbReference>
<dbReference type="InterPro" id="IPR036390">
    <property type="entry name" value="WH_DNA-bd_sf"/>
</dbReference>
<dbReference type="AlphaFoldDB" id="A0A8J3NSS6"/>
<organism evidence="2 3">
    <name type="scientific">Catellatospora chokoriensis</name>
    <dbReference type="NCBI Taxonomy" id="310353"/>
    <lineage>
        <taxon>Bacteria</taxon>
        <taxon>Bacillati</taxon>
        <taxon>Actinomycetota</taxon>
        <taxon>Actinomycetes</taxon>
        <taxon>Micromonosporales</taxon>
        <taxon>Micromonosporaceae</taxon>
        <taxon>Catellatospora</taxon>
    </lineage>
</organism>
<accession>A0A8J3NSS6</accession>
<protein>
    <recommendedName>
        <fullName evidence="1">HTH arsR-type domain-containing protein</fullName>
    </recommendedName>
</protein>
<feature type="domain" description="HTH arsR-type" evidence="1">
    <location>
        <begin position="26"/>
        <end position="112"/>
    </location>
</feature>
<comment type="caution">
    <text evidence="2">The sequence shown here is derived from an EMBL/GenBank/DDBJ whole genome shotgun (WGS) entry which is preliminary data.</text>
</comment>
<reference evidence="2 3" key="1">
    <citation type="submission" date="2021-01" db="EMBL/GenBank/DDBJ databases">
        <title>Whole genome shotgun sequence of Catellatospora chokoriensis NBRC 107358.</title>
        <authorList>
            <person name="Komaki H."/>
            <person name="Tamura T."/>
        </authorList>
    </citation>
    <scope>NUCLEOTIDE SEQUENCE [LARGE SCALE GENOMIC DNA]</scope>
    <source>
        <strain evidence="2 3">NBRC 107358</strain>
    </source>
</reference>
<sequence>MQREFCIGSVPVMSQGEGVRRVGEVEEFKALAHPLRARLLGALREHGPATATELARRFATDTGSTSYHLRKLAQAGFIAEAGDPGHPRARRWQAVHRVNEWSAVDMAATAEGREASAIMRRQQVDILIRDIEAYEAALGSLPAGWIDASGVGDLLVRLTPESVNMLWARFYAHVDELVAQDAADPAARPVSIVVAGLPRLGEAS</sequence>
<dbReference type="Gene3D" id="1.10.10.10">
    <property type="entry name" value="Winged helix-like DNA-binding domain superfamily/Winged helix DNA-binding domain"/>
    <property type="match status" value="1"/>
</dbReference>
<dbReference type="Pfam" id="PF12840">
    <property type="entry name" value="HTH_20"/>
    <property type="match status" value="1"/>
</dbReference>
<dbReference type="InterPro" id="IPR011991">
    <property type="entry name" value="ArsR-like_HTH"/>
</dbReference>
<dbReference type="CDD" id="cd00090">
    <property type="entry name" value="HTH_ARSR"/>
    <property type="match status" value="1"/>
</dbReference>
<gene>
    <name evidence="2" type="ORF">Cch02nite_47440</name>
</gene>
<name>A0A8J3NSS6_9ACTN</name>
<evidence type="ECO:0000259" key="1">
    <source>
        <dbReference type="SMART" id="SM00418"/>
    </source>
</evidence>
<proteinExistence type="predicted"/>
<evidence type="ECO:0000313" key="3">
    <source>
        <dbReference type="Proteomes" id="UP000619293"/>
    </source>
</evidence>